<comment type="cofactor">
    <cofactor evidence="1">
        <name>Mg(2+)</name>
        <dbReference type="ChEBI" id="CHEBI:18420"/>
    </cofactor>
</comment>
<dbReference type="PANTHER" id="PTHR43736:SF1">
    <property type="entry name" value="DIHYDRONEOPTERIN TRIPHOSPHATE DIPHOSPHATASE"/>
    <property type="match status" value="1"/>
</dbReference>
<dbReference type="PANTHER" id="PTHR43736">
    <property type="entry name" value="ADP-RIBOSE PYROPHOSPHATASE"/>
    <property type="match status" value="1"/>
</dbReference>
<dbReference type="InterPro" id="IPR015797">
    <property type="entry name" value="NUDIX_hydrolase-like_dom_sf"/>
</dbReference>
<sequence length="142" mass="15445">MVQTPGSRPILATGGVVLKGSEVLLIQRGREPFKGQWSIPGGKVEHGERLEDAVRREVMEETGVTCEVLGLIGVFEAMPRREGEPHFVMADYACRWVSGEPLAADDAMDAAFMPLAEALAHVAWDETRRAVQGALRFAKEAG</sequence>
<comment type="similarity">
    <text evidence="3">Belongs to the Nudix hydrolase family.</text>
</comment>
<dbReference type="Proteomes" id="UP001142610">
    <property type="component" value="Unassembled WGS sequence"/>
</dbReference>
<protein>
    <submittedName>
        <fullName evidence="5">NUDIX hydrolase</fullName>
    </submittedName>
</protein>
<name>A0A9X2L864_9PROT</name>
<feature type="domain" description="Nudix hydrolase" evidence="4">
    <location>
        <begin position="8"/>
        <end position="136"/>
    </location>
</feature>
<dbReference type="AlphaFoldDB" id="A0A9X2L864"/>
<accession>A0A9X2L864</accession>
<evidence type="ECO:0000256" key="2">
    <source>
        <dbReference type="ARBA" id="ARBA00022801"/>
    </source>
</evidence>
<dbReference type="GO" id="GO:0016787">
    <property type="term" value="F:hydrolase activity"/>
    <property type="evidence" value="ECO:0007669"/>
    <property type="project" value="UniProtKB-KW"/>
</dbReference>
<dbReference type="PROSITE" id="PS00893">
    <property type="entry name" value="NUDIX_BOX"/>
    <property type="match status" value="1"/>
</dbReference>
<dbReference type="PROSITE" id="PS51462">
    <property type="entry name" value="NUDIX"/>
    <property type="match status" value="1"/>
</dbReference>
<reference evidence="5" key="1">
    <citation type="submission" date="2022-07" db="EMBL/GenBank/DDBJ databases">
        <title>Parvularcula maris sp. nov., an algicidal bacterium isolated from seawater.</title>
        <authorList>
            <person name="Li F."/>
        </authorList>
    </citation>
    <scope>NUCLEOTIDE SEQUENCE</scope>
    <source>
        <strain evidence="5">BGMRC 0090</strain>
    </source>
</reference>
<keyword evidence="2 3" id="KW-0378">Hydrolase</keyword>
<evidence type="ECO:0000259" key="4">
    <source>
        <dbReference type="PROSITE" id="PS51462"/>
    </source>
</evidence>
<evidence type="ECO:0000256" key="1">
    <source>
        <dbReference type="ARBA" id="ARBA00001946"/>
    </source>
</evidence>
<evidence type="ECO:0000256" key="3">
    <source>
        <dbReference type="RuleBase" id="RU003476"/>
    </source>
</evidence>
<evidence type="ECO:0000313" key="5">
    <source>
        <dbReference type="EMBL" id="MCQ8184812.1"/>
    </source>
</evidence>
<dbReference type="CDD" id="cd04673">
    <property type="entry name" value="NUDIX_ADPRase"/>
    <property type="match status" value="1"/>
</dbReference>
<dbReference type="Pfam" id="PF00293">
    <property type="entry name" value="NUDIX"/>
    <property type="match status" value="1"/>
</dbReference>
<dbReference type="Gene3D" id="3.90.79.10">
    <property type="entry name" value="Nucleoside Triphosphate Pyrophosphohydrolase"/>
    <property type="match status" value="1"/>
</dbReference>
<dbReference type="RefSeq" id="WP_256618660.1">
    <property type="nucleotide sequence ID" value="NZ_JANIBC010000002.1"/>
</dbReference>
<evidence type="ECO:0000313" key="6">
    <source>
        <dbReference type="Proteomes" id="UP001142610"/>
    </source>
</evidence>
<gene>
    <name evidence="5" type="ORF">NOG11_05360</name>
</gene>
<dbReference type="EMBL" id="JANIBC010000002">
    <property type="protein sequence ID" value="MCQ8184812.1"/>
    <property type="molecule type" value="Genomic_DNA"/>
</dbReference>
<keyword evidence="6" id="KW-1185">Reference proteome</keyword>
<dbReference type="SUPFAM" id="SSF55811">
    <property type="entry name" value="Nudix"/>
    <property type="match status" value="1"/>
</dbReference>
<comment type="caution">
    <text evidence="5">The sequence shown here is derived from an EMBL/GenBank/DDBJ whole genome shotgun (WGS) entry which is preliminary data.</text>
</comment>
<organism evidence="5 6">
    <name type="scientific">Parvularcula maris</name>
    <dbReference type="NCBI Taxonomy" id="2965077"/>
    <lineage>
        <taxon>Bacteria</taxon>
        <taxon>Pseudomonadati</taxon>
        <taxon>Pseudomonadota</taxon>
        <taxon>Alphaproteobacteria</taxon>
        <taxon>Parvularculales</taxon>
        <taxon>Parvularculaceae</taxon>
        <taxon>Parvularcula</taxon>
    </lineage>
</organism>
<dbReference type="InterPro" id="IPR020084">
    <property type="entry name" value="NUDIX_hydrolase_CS"/>
</dbReference>
<dbReference type="PRINTS" id="PR00502">
    <property type="entry name" value="NUDIXFAMILY"/>
</dbReference>
<dbReference type="InterPro" id="IPR000086">
    <property type="entry name" value="NUDIX_hydrolase_dom"/>
</dbReference>
<proteinExistence type="inferred from homology"/>
<dbReference type="InterPro" id="IPR020476">
    <property type="entry name" value="Nudix_hydrolase"/>
</dbReference>